<dbReference type="AlphaFoldDB" id="A0AAD6ZT02"/>
<accession>A0AAD6ZT02</accession>
<sequence>MLRLDLATERRAELDAVLGGAGRACVSEAEARNESESVRMTFSLPGGPTATHYLERVRDSDTTAPAHLDDAPGLAFVFDTPLERGVVGPVFAGTLQVGAARGYNSRERCLGKGDTGGTNTKSAGQAQVRVVAKVALHAAETALLVHEAAMYARAARLQGGVLPEVYGVFVSEGRIREQERRGSKTGAKWESGQARAGGGFTVLVVGHRGAPVGELSALSWGQRVSLYISLALLHAHGVQHGDLRADNVVVSSDGLPSLIDLSHARAHACKGEGACAELRDGRLLFGLG</sequence>
<protein>
    <submittedName>
        <fullName evidence="1">Uncharacterized protein</fullName>
    </submittedName>
</protein>
<dbReference type="InterPro" id="IPR011009">
    <property type="entry name" value="Kinase-like_dom_sf"/>
</dbReference>
<dbReference type="PROSITE" id="PS00109">
    <property type="entry name" value="PROTEIN_KINASE_TYR"/>
    <property type="match status" value="1"/>
</dbReference>
<comment type="caution">
    <text evidence="1">The sequence shown here is derived from an EMBL/GenBank/DDBJ whole genome shotgun (WGS) entry which is preliminary data.</text>
</comment>
<dbReference type="InterPro" id="IPR008266">
    <property type="entry name" value="Tyr_kinase_AS"/>
</dbReference>
<proteinExistence type="predicted"/>
<evidence type="ECO:0000313" key="1">
    <source>
        <dbReference type="EMBL" id="KAJ7337436.1"/>
    </source>
</evidence>
<gene>
    <name evidence="1" type="ORF">DFH08DRAFT_1014455</name>
</gene>
<organism evidence="1 2">
    <name type="scientific">Mycena albidolilacea</name>
    <dbReference type="NCBI Taxonomy" id="1033008"/>
    <lineage>
        <taxon>Eukaryota</taxon>
        <taxon>Fungi</taxon>
        <taxon>Dikarya</taxon>
        <taxon>Basidiomycota</taxon>
        <taxon>Agaricomycotina</taxon>
        <taxon>Agaricomycetes</taxon>
        <taxon>Agaricomycetidae</taxon>
        <taxon>Agaricales</taxon>
        <taxon>Marasmiineae</taxon>
        <taxon>Mycenaceae</taxon>
        <taxon>Mycena</taxon>
    </lineage>
</organism>
<dbReference type="Proteomes" id="UP001218218">
    <property type="component" value="Unassembled WGS sequence"/>
</dbReference>
<reference evidence="1" key="1">
    <citation type="submission" date="2023-03" db="EMBL/GenBank/DDBJ databases">
        <title>Massive genome expansion in bonnet fungi (Mycena s.s.) driven by repeated elements and novel gene families across ecological guilds.</title>
        <authorList>
            <consortium name="Lawrence Berkeley National Laboratory"/>
            <person name="Harder C.B."/>
            <person name="Miyauchi S."/>
            <person name="Viragh M."/>
            <person name="Kuo A."/>
            <person name="Thoen E."/>
            <person name="Andreopoulos B."/>
            <person name="Lu D."/>
            <person name="Skrede I."/>
            <person name="Drula E."/>
            <person name="Henrissat B."/>
            <person name="Morin E."/>
            <person name="Kohler A."/>
            <person name="Barry K."/>
            <person name="LaButti K."/>
            <person name="Morin E."/>
            <person name="Salamov A."/>
            <person name="Lipzen A."/>
            <person name="Mereny Z."/>
            <person name="Hegedus B."/>
            <person name="Baldrian P."/>
            <person name="Stursova M."/>
            <person name="Weitz H."/>
            <person name="Taylor A."/>
            <person name="Grigoriev I.V."/>
            <person name="Nagy L.G."/>
            <person name="Martin F."/>
            <person name="Kauserud H."/>
        </authorList>
    </citation>
    <scope>NUCLEOTIDE SEQUENCE</scope>
    <source>
        <strain evidence="1">CBHHK002</strain>
    </source>
</reference>
<dbReference type="SUPFAM" id="SSF56112">
    <property type="entry name" value="Protein kinase-like (PK-like)"/>
    <property type="match status" value="1"/>
</dbReference>
<name>A0AAD6ZT02_9AGAR</name>
<evidence type="ECO:0000313" key="2">
    <source>
        <dbReference type="Proteomes" id="UP001218218"/>
    </source>
</evidence>
<dbReference type="EMBL" id="JARIHO010000029">
    <property type="protein sequence ID" value="KAJ7337436.1"/>
    <property type="molecule type" value="Genomic_DNA"/>
</dbReference>
<keyword evidence="2" id="KW-1185">Reference proteome</keyword>
<dbReference type="GO" id="GO:0004672">
    <property type="term" value="F:protein kinase activity"/>
    <property type="evidence" value="ECO:0007669"/>
    <property type="project" value="InterPro"/>
</dbReference>
<dbReference type="Gene3D" id="1.10.510.10">
    <property type="entry name" value="Transferase(Phosphotransferase) domain 1"/>
    <property type="match status" value="1"/>
</dbReference>